<dbReference type="Pfam" id="PF05217">
    <property type="entry name" value="SAXO1-2"/>
    <property type="match status" value="1"/>
</dbReference>
<keyword evidence="4" id="KW-1185">Reference proteome</keyword>
<dbReference type="EnsemblMetazoa" id="CLYHEMT003933.1">
    <property type="protein sequence ID" value="CLYHEMP003933.1"/>
    <property type="gene ID" value="CLYHEMG003933"/>
</dbReference>
<feature type="compositionally biased region" description="Basic and acidic residues" evidence="2">
    <location>
        <begin position="109"/>
        <end position="124"/>
    </location>
</feature>
<comment type="similarity">
    <text evidence="1">Belongs to the FAM154 family.</text>
</comment>
<dbReference type="InterPro" id="IPR033336">
    <property type="entry name" value="SAXO1/2"/>
</dbReference>
<organism evidence="3 4">
    <name type="scientific">Clytia hemisphaerica</name>
    <dbReference type="NCBI Taxonomy" id="252671"/>
    <lineage>
        <taxon>Eukaryota</taxon>
        <taxon>Metazoa</taxon>
        <taxon>Cnidaria</taxon>
        <taxon>Hydrozoa</taxon>
        <taxon>Hydroidolina</taxon>
        <taxon>Leptothecata</taxon>
        <taxon>Obeliida</taxon>
        <taxon>Clytiidae</taxon>
        <taxon>Clytia</taxon>
    </lineage>
</organism>
<accession>A0A7M5V5S5</accession>
<reference evidence="3" key="1">
    <citation type="submission" date="2021-01" db="UniProtKB">
        <authorList>
            <consortium name="EnsemblMetazoa"/>
        </authorList>
    </citation>
    <scope>IDENTIFICATION</scope>
</reference>
<dbReference type="RefSeq" id="XP_066923665.1">
    <property type="nucleotide sequence ID" value="XM_067067564.1"/>
</dbReference>
<evidence type="ECO:0000256" key="1">
    <source>
        <dbReference type="ARBA" id="ARBA00008738"/>
    </source>
</evidence>
<dbReference type="GO" id="GO:0008017">
    <property type="term" value="F:microtubule binding"/>
    <property type="evidence" value="ECO:0007669"/>
    <property type="project" value="InterPro"/>
</dbReference>
<evidence type="ECO:0000256" key="2">
    <source>
        <dbReference type="SAM" id="MobiDB-lite"/>
    </source>
</evidence>
<dbReference type="OrthoDB" id="365640at2759"/>
<feature type="compositionally biased region" description="Polar residues" evidence="2">
    <location>
        <begin position="198"/>
        <end position="208"/>
    </location>
</feature>
<evidence type="ECO:0000313" key="3">
    <source>
        <dbReference type="EnsemblMetazoa" id="CLYHEMP003933.1"/>
    </source>
</evidence>
<name>A0A7M5V5S5_9CNID</name>
<feature type="region of interest" description="Disordered" evidence="2">
    <location>
        <begin position="463"/>
        <end position="486"/>
    </location>
</feature>
<feature type="compositionally biased region" description="Basic and acidic residues" evidence="2">
    <location>
        <begin position="142"/>
        <end position="162"/>
    </location>
</feature>
<dbReference type="Proteomes" id="UP000594262">
    <property type="component" value="Unplaced"/>
</dbReference>
<proteinExistence type="inferred from homology"/>
<dbReference type="PANTHER" id="PTHR31516">
    <property type="entry name" value="STABILIZER OF AXONEMAL MICROTUBULES 2"/>
    <property type="match status" value="1"/>
</dbReference>
<feature type="compositionally biased region" description="Polar residues" evidence="2">
    <location>
        <begin position="176"/>
        <end position="185"/>
    </location>
</feature>
<sequence length="486" mass="56506">MPKCICQICQCGKHRCPHYMTQPKSTKAKGPCQFSEYQTRYKGDASKIRDPIRKPDDQLKNEGQVDYNTTHSEKFPAHQIEKRNNERPQQMYVKNSAPMELSTEYGTKYHEGKGEHYPLPDYFKRKSQPYGDGKDRVKKSVTHKDFGEKQIGEKPHIHRLEDNVQMSEDPFDHQTTHQSDFTRLQQAKEPTHRRQDQLNHSGPGSYDTTNKDHYVQHKTGARHQKPPAAVYRPNERPFEGKSLMKSDYQQHTNRDKSEMIKYDNNLFMSKDPLDQETTNNSTYKSWEVQRRQVQDAGPTYRKPQGKMNFNKTSDDYKQHGSQAQVTKRPRDSLDWMDKRFNGMTSYKDGYITHEGHVPEKSMAREREYHQSEAPFDAVTESKDQYKRLNAAPSKPVKRDHEMMDRSAPFASDTSYDNHFNEKKLPECPSKAIVANNFAGYKFKDDFTLGHRYLVPDSARLGSPSAPLPPIGQQHKQSQGERYVAVH</sequence>
<dbReference type="GeneID" id="136810971"/>
<dbReference type="PANTHER" id="PTHR31516:SF17">
    <property type="entry name" value="STABILIZER OF AXONEMAL MICROTUBULES 2"/>
    <property type="match status" value="1"/>
</dbReference>
<dbReference type="GO" id="GO:0005856">
    <property type="term" value="C:cytoskeleton"/>
    <property type="evidence" value="ECO:0007669"/>
    <property type="project" value="TreeGrafter"/>
</dbReference>
<feature type="compositionally biased region" description="Basic and acidic residues" evidence="2">
    <location>
        <begin position="43"/>
        <end position="60"/>
    </location>
</feature>
<feature type="region of interest" description="Disordered" evidence="2">
    <location>
        <begin position="109"/>
        <end position="256"/>
    </location>
</feature>
<protein>
    <submittedName>
        <fullName evidence="3">Uncharacterized protein</fullName>
    </submittedName>
</protein>
<feature type="compositionally biased region" description="Basic and acidic residues" evidence="2">
    <location>
        <begin position="233"/>
        <end position="244"/>
    </location>
</feature>
<feature type="region of interest" description="Disordered" evidence="2">
    <location>
        <begin position="43"/>
        <end position="63"/>
    </location>
</feature>
<dbReference type="AlphaFoldDB" id="A0A7M5V5S5"/>
<evidence type="ECO:0000313" key="4">
    <source>
        <dbReference type="Proteomes" id="UP000594262"/>
    </source>
</evidence>